<feature type="transmembrane region" description="Helical" evidence="7">
    <location>
        <begin position="139"/>
        <end position="160"/>
    </location>
</feature>
<evidence type="ECO:0000313" key="9">
    <source>
        <dbReference type="EMBL" id="PEN12694.1"/>
    </source>
</evidence>
<evidence type="ECO:0000256" key="7">
    <source>
        <dbReference type="SAM" id="Phobius"/>
    </source>
</evidence>
<dbReference type="Pfam" id="PF02080">
    <property type="entry name" value="TrkA_C"/>
    <property type="match status" value="1"/>
</dbReference>
<accession>A0A2A8CVS6</accession>
<sequence>MLVVLGVIAVALVFFVTEVVPIDVTAIGIMVAMIVLEPWTQISPADGLAGFSSPATITVLAMFIMSEGVRRTGLLRILGDRIVEWGRGSFFRQYATVMGLAGGSAGVINNTPVVAMMIPMVMNIAQRTRTSPSKLLMPLSFMAMMGGMLTLIGTSTSILASDVSARLIGQPFSMFEFTHLGALVTAAGGAYLLFVGYRLIPERVKPTDDLTDDFQMGEFLSEVVVREDSPLVGQTVGRVFEKLHLDVDIVQIIRDRQPFPAPVINKEFRAGDVLMLRTNRPTLVDLMASQKLDSLAQVKITDEDFGAGESSEVLVELVLLSDNPLVGETLRSVRFAQRYDALVLAIRRSGATIQERIDEMVLEGGDTLLVQASPSAMARFTQNRTFIVVQDRAPDVRREKIGIALAVFAGVIVVAALDLLPIVVAALVGVPAMLATGCIRPTELYGAVDWSVIFLLAGVIPLGMALERTGGAAYLAHLFAGLGENWPPFLLLLLFYLFTALITEVISNNASVVLMIPVAVDAAVLTGANPFAFVMAVTFAASTAMLTPVGYQTNLMVYGPGGYHFTDFFRVGGPLQVLLAIVTCGGIYMIWGL</sequence>
<dbReference type="OrthoDB" id="9765532at2"/>
<dbReference type="GO" id="GO:0005886">
    <property type="term" value="C:plasma membrane"/>
    <property type="evidence" value="ECO:0007669"/>
    <property type="project" value="TreeGrafter"/>
</dbReference>
<feature type="transmembrane region" description="Helical" evidence="7">
    <location>
        <begin position="6"/>
        <end position="36"/>
    </location>
</feature>
<dbReference type="PROSITE" id="PS51202">
    <property type="entry name" value="RCK_C"/>
    <property type="match status" value="2"/>
</dbReference>
<feature type="transmembrane region" description="Helical" evidence="7">
    <location>
        <begin position="94"/>
        <end position="118"/>
    </location>
</feature>
<feature type="transmembrane region" description="Helical" evidence="7">
    <location>
        <begin position="531"/>
        <end position="551"/>
    </location>
</feature>
<proteinExistence type="predicted"/>
<feature type="transmembrane region" description="Helical" evidence="7">
    <location>
        <begin position="571"/>
        <end position="591"/>
    </location>
</feature>
<dbReference type="Pfam" id="PF03600">
    <property type="entry name" value="CitMHS"/>
    <property type="match status" value="1"/>
</dbReference>
<keyword evidence="3 7" id="KW-0812">Transmembrane</keyword>
<gene>
    <name evidence="9" type="ORF">CRI94_14100</name>
</gene>
<feature type="transmembrane region" description="Helical" evidence="7">
    <location>
        <begin position="180"/>
        <end position="200"/>
    </location>
</feature>
<keyword evidence="2" id="KW-0813">Transport</keyword>
<evidence type="ECO:0000256" key="1">
    <source>
        <dbReference type="ARBA" id="ARBA00004141"/>
    </source>
</evidence>
<feature type="transmembrane region" description="Helical" evidence="7">
    <location>
        <begin position="447"/>
        <end position="466"/>
    </location>
</feature>
<protein>
    <submittedName>
        <fullName evidence="9">SLC13 family permease</fullName>
    </submittedName>
</protein>
<keyword evidence="5 7" id="KW-1133">Transmembrane helix</keyword>
<comment type="subcellular location">
    <subcellularLocation>
        <location evidence="1">Membrane</location>
        <topology evidence="1">Multi-pass membrane protein</topology>
    </subcellularLocation>
</comment>
<comment type="caution">
    <text evidence="9">The sequence shown here is derived from an EMBL/GenBank/DDBJ whole genome shotgun (WGS) entry which is preliminary data.</text>
</comment>
<dbReference type="SUPFAM" id="SSF116726">
    <property type="entry name" value="TrkA C-terminal domain-like"/>
    <property type="match status" value="2"/>
</dbReference>
<feature type="transmembrane region" description="Helical" evidence="7">
    <location>
        <begin position="401"/>
        <end position="427"/>
    </location>
</feature>
<evidence type="ECO:0000313" key="10">
    <source>
        <dbReference type="Proteomes" id="UP000220102"/>
    </source>
</evidence>
<dbReference type="InterPro" id="IPR004680">
    <property type="entry name" value="Cit_transptr-like_dom"/>
</dbReference>
<feature type="transmembrane region" description="Helical" evidence="7">
    <location>
        <begin position="478"/>
        <end position="499"/>
    </location>
</feature>
<evidence type="ECO:0000259" key="8">
    <source>
        <dbReference type="PROSITE" id="PS51202"/>
    </source>
</evidence>
<name>A0A2A8CVS6_9BACT</name>
<evidence type="ECO:0000256" key="3">
    <source>
        <dbReference type="ARBA" id="ARBA00022692"/>
    </source>
</evidence>
<dbReference type="GO" id="GO:0006813">
    <property type="term" value="P:potassium ion transport"/>
    <property type="evidence" value="ECO:0007669"/>
    <property type="project" value="InterPro"/>
</dbReference>
<keyword evidence="10" id="KW-1185">Reference proteome</keyword>
<dbReference type="PANTHER" id="PTHR43652:SF2">
    <property type="entry name" value="BASIC AMINO ACID ANTIPORTER YFCC-RELATED"/>
    <property type="match status" value="1"/>
</dbReference>
<reference evidence="9 10" key="1">
    <citation type="submission" date="2017-10" db="EMBL/GenBank/DDBJ databases">
        <title>Draft genome of Longibacter Salinarum.</title>
        <authorList>
            <person name="Goh K.M."/>
            <person name="Shamsir M.S."/>
            <person name="Lim S.W."/>
        </authorList>
    </citation>
    <scope>NUCLEOTIDE SEQUENCE [LARGE SCALE GENOMIC DNA]</scope>
    <source>
        <strain evidence="9 10">KCTC 52045</strain>
    </source>
</reference>
<evidence type="ECO:0000256" key="4">
    <source>
        <dbReference type="ARBA" id="ARBA00022737"/>
    </source>
</evidence>
<feature type="domain" description="RCK C-terminal" evidence="8">
    <location>
        <begin position="300"/>
        <end position="386"/>
    </location>
</feature>
<evidence type="ECO:0000256" key="6">
    <source>
        <dbReference type="ARBA" id="ARBA00023136"/>
    </source>
</evidence>
<dbReference type="AlphaFoldDB" id="A0A2A8CVS6"/>
<dbReference type="InterPro" id="IPR036721">
    <property type="entry name" value="RCK_C_sf"/>
</dbReference>
<dbReference type="InterPro" id="IPR006037">
    <property type="entry name" value="RCK_C"/>
</dbReference>
<keyword evidence="4" id="KW-0677">Repeat</keyword>
<dbReference type="GO" id="GO:0008324">
    <property type="term" value="F:monoatomic cation transmembrane transporter activity"/>
    <property type="evidence" value="ECO:0007669"/>
    <property type="project" value="InterPro"/>
</dbReference>
<evidence type="ECO:0000256" key="2">
    <source>
        <dbReference type="ARBA" id="ARBA00022448"/>
    </source>
</evidence>
<dbReference type="Gene3D" id="3.30.70.1450">
    <property type="entry name" value="Regulator of K+ conductance, C-terminal domain"/>
    <property type="match status" value="2"/>
</dbReference>
<dbReference type="Proteomes" id="UP000220102">
    <property type="component" value="Unassembled WGS sequence"/>
</dbReference>
<keyword evidence="6 7" id="KW-0472">Membrane</keyword>
<feature type="domain" description="RCK C-terminal" evidence="8">
    <location>
        <begin position="208"/>
        <end position="292"/>
    </location>
</feature>
<dbReference type="InterPro" id="IPR051679">
    <property type="entry name" value="DASS-Related_Transporters"/>
</dbReference>
<dbReference type="PANTHER" id="PTHR43652">
    <property type="entry name" value="BASIC AMINO ACID ANTIPORTER YFCC-RELATED"/>
    <property type="match status" value="1"/>
</dbReference>
<evidence type="ECO:0000256" key="5">
    <source>
        <dbReference type="ARBA" id="ARBA00022989"/>
    </source>
</evidence>
<organism evidence="9 10">
    <name type="scientific">Longibacter salinarum</name>
    <dbReference type="NCBI Taxonomy" id="1850348"/>
    <lineage>
        <taxon>Bacteria</taxon>
        <taxon>Pseudomonadati</taxon>
        <taxon>Rhodothermota</taxon>
        <taxon>Rhodothermia</taxon>
        <taxon>Rhodothermales</taxon>
        <taxon>Salisaetaceae</taxon>
        <taxon>Longibacter</taxon>
    </lineage>
</organism>
<dbReference type="EMBL" id="PDEQ01000007">
    <property type="protein sequence ID" value="PEN12694.1"/>
    <property type="molecule type" value="Genomic_DNA"/>
</dbReference>